<dbReference type="EMBL" id="UGYO01000001">
    <property type="protein sequence ID" value="SUI80504.1"/>
    <property type="molecule type" value="Genomic_DNA"/>
</dbReference>
<protein>
    <submittedName>
        <fullName evidence="1">Uncharacterized protein</fullName>
    </submittedName>
</protein>
<proteinExistence type="predicted"/>
<gene>
    <name evidence="1" type="ORF">NCTC10738_02790</name>
</gene>
<name>A0A380AHR8_9GAMM</name>
<dbReference type="AlphaFoldDB" id="A0A380AHR8"/>
<evidence type="ECO:0000313" key="2">
    <source>
        <dbReference type="Proteomes" id="UP000254069"/>
    </source>
</evidence>
<sequence length="184" mass="21098">MVRTQFNSLVETFIRMEILRPGSTGFPIEKSEFFTLSNLSSLEDLKWWKSNWKMGVPQRLYGMSTLSLVLAMEMISNIGIETYQRPAHRPWLALESILLRNSRRVTVPPVRKGRSRASCSSRHSGFLPIHTAADGPYYGNPDIKHKKTHPKVRFLLTLHVSLVLEHGRDRFFVADAADSLGQYR</sequence>
<keyword evidence="2" id="KW-1185">Reference proteome</keyword>
<organism evidence="1 2">
    <name type="scientific">Shewanella algae</name>
    <dbReference type="NCBI Taxonomy" id="38313"/>
    <lineage>
        <taxon>Bacteria</taxon>
        <taxon>Pseudomonadati</taxon>
        <taxon>Pseudomonadota</taxon>
        <taxon>Gammaproteobacteria</taxon>
        <taxon>Alteromonadales</taxon>
        <taxon>Shewanellaceae</taxon>
        <taxon>Shewanella</taxon>
    </lineage>
</organism>
<dbReference type="Proteomes" id="UP000254069">
    <property type="component" value="Unassembled WGS sequence"/>
</dbReference>
<reference evidence="1 2" key="1">
    <citation type="submission" date="2018-06" db="EMBL/GenBank/DDBJ databases">
        <authorList>
            <consortium name="Pathogen Informatics"/>
            <person name="Doyle S."/>
        </authorList>
    </citation>
    <scope>NUCLEOTIDE SEQUENCE [LARGE SCALE GENOMIC DNA]</scope>
    <source>
        <strain evidence="1 2">NCTC10738</strain>
    </source>
</reference>
<accession>A0A380AHR8</accession>
<evidence type="ECO:0000313" key="1">
    <source>
        <dbReference type="EMBL" id="SUI80504.1"/>
    </source>
</evidence>